<feature type="active site" description="Nucleophile" evidence="1">
    <location>
        <position position="88"/>
    </location>
</feature>
<accession>A0AAJ1U9S7</accession>
<organism evidence="6 7">
    <name type="scientific">Nocardioides zeae</name>
    <dbReference type="NCBI Taxonomy" id="1457234"/>
    <lineage>
        <taxon>Bacteria</taxon>
        <taxon>Bacillati</taxon>
        <taxon>Actinomycetota</taxon>
        <taxon>Actinomycetes</taxon>
        <taxon>Propionibacteriales</taxon>
        <taxon>Nocardioidaceae</taxon>
        <taxon>Nocardioides</taxon>
    </lineage>
</organism>
<dbReference type="RefSeq" id="WP_307203082.1">
    <property type="nucleotide sequence ID" value="NZ_JAUTAN010000001.1"/>
</dbReference>
<dbReference type="AlphaFoldDB" id="A0AAJ1U9S7"/>
<feature type="chain" id="PRO_5042587987" evidence="4">
    <location>
        <begin position="42"/>
        <end position="373"/>
    </location>
</feature>
<name>A0AAJ1U9S7_9ACTN</name>
<sequence length="373" mass="37003">MAIHPVLSTGRSWARPAGRLLATGAGLVLAATALGSGAAVADPVSGSTGTGPDTASPTPGVSGSTSVGGGAVGAAVPAGSSYVALGDSYSSGTGTRSYLEDGTECLRSTSAFPSLLAAANGYALDLRACSGSVVADVRANQLGALGPDTDLVTLTIGGNDADFTGVITECALPAWASDCDAAVDGAQSFVASTLPARLSGLYAEIRAAAPSAEVVVAGYPRLFMGEDCDALTFFSPEEQARLNTTADQLNSRTSAAAAAAGFTFVDPTSAFTGHAVCDDPEWLNGLSNPVVESYHPNVAGHAQGYAPLVGAAVGTTVTVTDAVLAEAAARGGEQAALQAERAPYDRGVSPAEVDVAQLDEAHDAVERGAAPAE</sequence>
<reference evidence="6" key="1">
    <citation type="submission" date="2023-07" db="EMBL/GenBank/DDBJ databases">
        <title>Functional and genomic diversity of the sorghum phyllosphere microbiome.</title>
        <authorList>
            <person name="Shade A."/>
        </authorList>
    </citation>
    <scope>NUCLEOTIDE SEQUENCE</scope>
    <source>
        <strain evidence="6">SORGH_AS_1067</strain>
    </source>
</reference>
<feature type="domain" description="SGNH hydrolase-type esterase" evidence="5">
    <location>
        <begin position="84"/>
        <end position="302"/>
    </location>
</feature>
<feature type="disulfide bond" evidence="2">
    <location>
        <begin position="105"/>
        <end position="129"/>
    </location>
</feature>
<dbReference type="GO" id="GO:0019433">
    <property type="term" value="P:triglyceride catabolic process"/>
    <property type="evidence" value="ECO:0007669"/>
    <property type="project" value="TreeGrafter"/>
</dbReference>
<dbReference type="InterPro" id="IPR013830">
    <property type="entry name" value="SGNH_hydro"/>
</dbReference>
<proteinExistence type="predicted"/>
<feature type="signal peptide" evidence="4">
    <location>
        <begin position="1"/>
        <end position="41"/>
    </location>
</feature>
<dbReference type="PANTHER" id="PTHR37981">
    <property type="entry name" value="LIPASE 2"/>
    <property type="match status" value="1"/>
</dbReference>
<dbReference type="Gene3D" id="3.40.50.1110">
    <property type="entry name" value="SGNH hydrolase"/>
    <property type="match status" value="1"/>
</dbReference>
<dbReference type="SUPFAM" id="SSF52266">
    <property type="entry name" value="SGNH hydrolase"/>
    <property type="match status" value="1"/>
</dbReference>
<dbReference type="PANTHER" id="PTHR37981:SF1">
    <property type="entry name" value="SGNH HYDROLASE-TYPE ESTERASE DOMAIN-CONTAINING PROTEIN"/>
    <property type="match status" value="1"/>
</dbReference>
<feature type="disulfide bond" evidence="2">
    <location>
        <begin position="170"/>
        <end position="179"/>
    </location>
</feature>
<evidence type="ECO:0000313" key="7">
    <source>
        <dbReference type="Proteomes" id="UP001239215"/>
    </source>
</evidence>
<dbReference type="CDD" id="cd01823">
    <property type="entry name" value="SEST_like"/>
    <property type="match status" value="1"/>
</dbReference>
<dbReference type="Proteomes" id="UP001239215">
    <property type="component" value="Unassembled WGS sequence"/>
</dbReference>
<feature type="compositionally biased region" description="Low complexity" evidence="3">
    <location>
        <begin position="54"/>
        <end position="65"/>
    </location>
</feature>
<evidence type="ECO:0000256" key="1">
    <source>
        <dbReference type="PIRSR" id="PIRSR637460-1"/>
    </source>
</evidence>
<dbReference type="GO" id="GO:0004806">
    <property type="term" value="F:triacylglycerol lipase activity"/>
    <property type="evidence" value="ECO:0007669"/>
    <property type="project" value="TreeGrafter"/>
</dbReference>
<evidence type="ECO:0000313" key="6">
    <source>
        <dbReference type="EMBL" id="MDQ1106182.1"/>
    </source>
</evidence>
<comment type="caution">
    <text evidence="6">The sequence shown here is derived from an EMBL/GenBank/DDBJ whole genome shotgun (WGS) entry which is preliminary data.</text>
</comment>
<dbReference type="InterPro" id="IPR037460">
    <property type="entry name" value="SEST-like"/>
</dbReference>
<evidence type="ECO:0000256" key="2">
    <source>
        <dbReference type="PIRSR" id="PIRSR637460-2"/>
    </source>
</evidence>
<feature type="region of interest" description="Disordered" evidence="3">
    <location>
        <begin position="41"/>
        <end position="67"/>
    </location>
</feature>
<evidence type="ECO:0000256" key="3">
    <source>
        <dbReference type="SAM" id="MobiDB-lite"/>
    </source>
</evidence>
<dbReference type="InterPro" id="IPR036514">
    <property type="entry name" value="SGNH_hydro_sf"/>
</dbReference>
<dbReference type="Pfam" id="PF13472">
    <property type="entry name" value="Lipase_GDSL_2"/>
    <property type="match status" value="1"/>
</dbReference>
<dbReference type="EMBL" id="JAUTAN010000001">
    <property type="protein sequence ID" value="MDQ1106182.1"/>
    <property type="molecule type" value="Genomic_DNA"/>
</dbReference>
<keyword evidence="2" id="KW-1015">Disulfide bond</keyword>
<keyword evidence="4" id="KW-0732">Signal</keyword>
<feature type="active site" evidence="1">
    <location>
        <position position="295"/>
    </location>
</feature>
<evidence type="ECO:0000259" key="5">
    <source>
        <dbReference type="Pfam" id="PF13472"/>
    </source>
</evidence>
<evidence type="ECO:0000256" key="4">
    <source>
        <dbReference type="SAM" id="SignalP"/>
    </source>
</evidence>
<gene>
    <name evidence="6" type="ORF">QE405_003466</name>
</gene>
<protein>
    <submittedName>
        <fullName evidence="6">Lysophospholipase L1-like esterase</fullName>
    </submittedName>
</protein>